<reference evidence="3" key="1">
    <citation type="submission" date="2022-07" db="EMBL/GenBank/DDBJ databases">
        <title>Evaluation of T. orientalis genome assembly methods using nanopore sequencing and analysis of variation between genomes.</title>
        <authorList>
            <person name="Yam J."/>
            <person name="Micallef M.L."/>
            <person name="Liu M."/>
            <person name="Djordjevic S.P."/>
            <person name="Bogema D.R."/>
            <person name="Jenkins C."/>
        </authorList>
    </citation>
    <scope>NUCLEOTIDE SEQUENCE</scope>
    <source>
        <strain evidence="3">Fish Creek</strain>
    </source>
</reference>
<proteinExistence type="predicted"/>
<dbReference type="GO" id="GO:0005634">
    <property type="term" value="C:nucleus"/>
    <property type="evidence" value="ECO:0007669"/>
    <property type="project" value="TreeGrafter"/>
</dbReference>
<dbReference type="SUPFAM" id="SSF49599">
    <property type="entry name" value="TRAF domain-like"/>
    <property type="match status" value="1"/>
</dbReference>
<dbReference type="PROSITE" id="PS00973">
    <property type="entry name" value="USP_2"/>
    <property type="match status" value="1"/>
</dbReference>
<feature type="compositionally biased region" description="Basic and acidic residues" evidence="1">
    <location>
        <begin position="1181"/>
        <end position="1197"/>
    </location>
</feature>
<dbReference type="Gene3D" id="3.90.70.10">
    <property type="entry name" value="Cysteine proteinases"/>
    <property type="match status" value="2"/>
</dbReference>
<dbReference type="InterPro" id="IPR008974">
    <property type="entry name" value="TRAF-like"/>
</dbReference>
<dbReference type="GO" id="GO:0004843">
    <property type="term" value="F:cysteine-type deubiquitinase activity"/>
    <property type="evidence" value="ECO:0007669"/>
    <property type="project" value="UniProtKB-EC"/>
</dbReference>
<dbReference type="InterPro" id="IPR001394">
    <property type="entry name" value="Peptidase_C19_UCH"/>
</dbReference>
<evidence type="ECO:0000313" key="3">
    <source>
        <dbReference type="EMBL" id="UKJ88822.2"/>
    </source>
</evidence>
<dbReference type="InterPro" id="IPR038765">
    <property type="entry name" value="Papain-like_cys_pep_sf"/>
</dbReference>
<dbReference type="InterPro" id="IPR028889">
    <property type="entry name" value="USP"/>
</dbReference>
<dbReference type="PROSITE" id="PS00972">
    <property type="entry name" value="USP_1"/>
    <property type="match status" value="1"/>
</dbReference>
<dbReference type="InterPro" id="IPR018200">
    <property type="entry name" value="USP_CS"/>
</dbReference>
<gene>
    <name evidence="3" type="ORF">MACJ_002068</name>
</gene>
<dbReference type="PROSITE" id="PS50235">
    <property type="entry name" value="USP_3"/>
    <property type="match status" value="1"/>
</dbReference>
<dbReference type="Pfam" id="PF00443">
    <property type="entry name" value="UCH"/>
    <property type="match status" value="1"/>
</dbReference>
<organism evidence="3 4">
    <name type="scientific">Theileria orientalis</name>
    <dbReference type="NCBI Taxonomy" id="68886"/>
    <lineage>
        <taxon>Eukaryota</taxon>
        <taxon>Sar</taxon>
        <taxon>Alveolata</taxon>
        <taxon>Apicomplexa</taxon>
        <taxon>Aconoidasida</taxon>
        <taxon>Piroplasmida</taxon>
        <taxon>Theileriidae</taxon>
        <taxon>Theileria</taxon>
    </lineage>
</organism>
<dbReference type="SUPFAM" id="SSF54001">
    <property type="entry name" value="Cysteine proteinases"/>
    <property type="match status" value="1"/>
</dbReference>
<dbReference type="PANTHER" id="PTHR24006:SF644">
    <property type="entry name" value="UBIQUITIN CARBOXYL-TERMINAL HYDROLASE 7"/>
    <property type="match status" value="1"/>
</dbReference>
<name>A0A976M5H7_THEOR</name>
<dbReference type="Proteomes" id="UP000244803">
    <property type="component" value="Chromosome 3"/>
</dbReference>
<protein>
    <submittedName>
        <fullName evidence="3">Ubiquitinyl hydrolase 1</fullName>
        <ecNumber evidence="3">3.4.19.12</ecNumber>
    </submittedName>
</protein>
<dbReference type="PANTHER" id="PTHR24006">
    <property type="entry name" value="UBIQUITIN CARBOXYL-TERMINAL HYDROLASE"/>
    <property type="match status" value="1"/>
</dbReference>
<dbReference type="CDD" id="cd00121">
    <property type="entry name" value="MATH"/>
    <property type="match status" value="1"/>
</dbReference>
<evidence type="ECO:0000259" key="2">
    <source>
        <dbReference type="PROSITE" id="PS50235"/>
    </source>
</evidence>
<feature type="region of interest" description="Disordered" evidence="1">
    <location>
        <begin position="264"/>
        <end position="291"/>
    </location>
</feature>
<feature type="domain" description="USP" evidence="2">
    <location>
        <begin position="196"/>
        <end position="629"/>
    </location>
</feature>
<dbReference type="Gene3D" id="2.60.210.10">
    <property type="entry name" value="Apoptosis, Tumor Necrosis Factor Receptor Associated Protein 2, Chain A"/>
    <property type="match status" value="1"/>
</dbReference>
<evidence type="ECO:0000256" key="1">
    <source>
        <dbReference type="SAM" id="MobiDB-lite"/>
    </source>
</evidence>
<feature type="region of interest" description="Disordered" evidence="1">
    <location>
        <begin position="1173"/>
        <end position="1204"/>
    </location>
</feature>
<evidence type="ECO:0000313" key="4">
    <source>
        <dbReference type="Proteomes" id="UP000244803"/>
    </source>
</evidence>
<accession>A0A976M5H7</accession>
<dbReference type="EC" id="3.4.19.12" evidence="3"/>
<dbReference type="OrthoDB" id="289038at2759"/>
<dbReference type="InterPro" id="IPR002083">
    <property type="entry name" value="MATH/TRAF_dom"/>
</dbReference>
<sequence length="1642" mass="188423">MIVPLDSSEQLIPPVLPNEIELILKNFDDEVIFPISKELERGEPPNKIKEAFASTIYSDWKEIPNFKFRIMFFPVCPHAEPGPTLSHFKISAYVESVGKEDWPENWICYGTRFCIIIINPNEPHSSVFKRDSFNFSKAETDRGWQGIMSLSQIMENGFLNSKGDLVIRAGVYPVGAEADRSVKDAAYSCREATGFVGLQNHGATCYMNALLQSLYSITKFRKAVYSLSFELKDVMGEKSYQIIQKLAKTNESLNYYDVDNSMDVDTPYPDSSSSTYRNTEEPRYSTQFDENDLPTEGTLGDFLDNLDEGDYCNLLLDEEEEETKVPCVGLALQNLFYMLRYSEDPPGCKELVRSFGWKLSDLFTQQDSHELLKLLLDKMEEQMKGTSVEGSVKNIFEGEMETYIECIDIDYKSCRKETFEDIQLDVQGCSNIYESLDRLTEPELLAGENMYEAKGYGKQRANKGIRFLNFPPVVIFLLKRFTFDLQMMDTVKLNTRFEFYKEINLSRYIQPPAETASKQASDGRGKKGGPKGGDQYEYVLQAVAVHHGSINSGHYYAFTKSSNNWYRFDDETVTKVSEYAVIDDNFGGEEQECYNYLTTNMSSHGMYNNMNRFRKNKAYNAYILMYVLKSKKDEILGEVDMAREKYQMLRRCRTQSLLSSMRTRIRERLNRYIKLKIYTSSDFKGNTILNQHYSTWPNKFVLTQDKNTNLTELLKYVNAELEATDSDDSSSSSSLRNGKASKTVYMRKLRRTDQNVDQNFYVLGFHDQFNRFVPLNDIRMIQKEPIQTLSQLVNLVRSEYYQHYDPTVYLLHATPASSMTELEEMAREKEGGKGIASRLKITPKSSLDAFSPTSNGSGGIFTPTSGVFTASLLNPHAGHTPQLMVLIKYYDIFSKDASSNLKCLNLSFLNPERNASQLLPMVLQPLMGMMSSNLVTRYRMRDLKNLMKSFMALYQSNGMSTQTQSPASIRPEKKQEVGEDSDASSEDRQIMLDEEEDLVLDIDNKIDMLMKKESLHLYWYVELNNNFTNLNPNKKMDDQVKNGDVLVCNFRPTDEMRREIELVERKTTLKEDFEPTTPSVNLDGFNNFVLCSTDKYLETYNLDQDDSLKQYRDLRSKWLTQRDQKMELHKLYTPSVYDYPSFVHSRMSNVKVVFKLYDPLEALATWKNCINGSVNPSPGETTERDASRPVELHHGEGDALGASGAAGSNVTATNVVTPVGNETISAMTTARAERPREEGLIDKLEMIVDLRTPCKHVLRYVCWAMGVDPSHVLVFNGVPHTLEAQSSHLLSLDDFCYKDHSLGYSQQSLLELFNLHKTPVRNHNSTYTRYVNPDYRFSNDGSIDDEDMDSDGSGSHSTRYNFRRLEFRTSHDACQEGSDENVVYLGVLFEPYYQWNYKTNQESLNVVAQVFNEKAQVVASLMCKVPLNSTVGQLCNLVSQNYYDFLNSPYSSQKRASSQNLFNYQKRTSHSRSQLAIEEDDEWPSLVLVDVLAHSYTVVDLNWRISELPQYSSAKFRNLFSAPLRFVPNWTPEQHDLIAQKKLCPLTVYHQTPEKVAFGHPFQVLVSPSWNFLQVKTHIRSTLDLPKREWDRWSFYQLTNGGTRVWKSNDDQLDWDKPGLSILAEHPSSTYRPRHSGVMKIT</sequence>
<dbReference type="InterPro" id="IPR050164">
    <property type="entry name" value="Peptidase_C19"/>
</dbReference>
<dbReference type="GO" id="GO:0016579">
    <property type="term" value="P:protein deubiquitination"/>
    <property type="evidence" value="ECO:0007669"/>
    <property type="project" value="InterPro"/>
</dbReference>
<feature type="region of interest" description="Disordered" evidence="1">
    <location>
        <begin position="959"/>
        <end position="990"/>
    </location>
</feature>
<keyword evidence="3" id="KW-0378">Hydrolase</keyword>
<dbReference type="GO" id="GO:0031647">
    <property type="term" value="P:regulation of protein stability"/>
    <property type="evidence" value="ECO:0007669"/>
    <property type="project" value="TreeGrafter"/>
</dbReference>
<dbReference type="EMBL" id="CP056066">
    <property type="protein sequence ID" value="UKJ88822.2"/>
    <property type="molecule type" value="Genomic_DNA"/>
</dbReference>
<dbReference type="GO" id="GO:0005829">
    <property type="term" value="C:cytosol"/>
    <property type="evidence" value="ECO:0007669"/>
    <property type="project" value="TreeGrafter"/>
</dbReference>